<evidence type="ECO:0000313" key="2">
    <source>
        <dbReference type="Proteomes" id="UP001163798"/>
    </source>
</evidence>
<dbReference type="AlphaFoldDB" id="A0AA38NIM6"/>
<keyword evidence="2" id="KW-1185">Reference proteome</keyword>
<comment type="caution">
    <text evidence="1">The sequence shown here is derived from an EMBL/GenBank/DDBJ whole genome shotgun (WGS) entry which is preliminary data.</text>
</comment>
<proteinExistence type="predicted"/>
<gene>
    <name evidence="1" type="ORF">GGU10DRAFT_358696</name>
</gene>
<dbReference type="EMBL" id="MU793388">
    <property type="protein sequence ID" value="KAJ3784157.1"/>
    <property type="molecule type" value="Genomic_DNA"/>
</dbReference>
<protein>
    <submittedName>
        <fullName evidence="1">Uncharacterized protein</fullName>
    </submittedName>
</protein>
<dbReference type="Proteomes" id="UP001163798">
    <property type="component" value="Unassembled WGS sequence"/>
</dbReference>
<organism evidence="1 2">
    <name type="scientific">Lentinula aff. detonsa</name>
    <dbReference type="NCBI Taxonomy" id="2804958"/>
    <lineage>
        <taxon>Eukaryota</taxon>
        <taxon>Fungi</taxon>
        <taxon>Dikarya</taxon>
        <taxon>Basidiomycota</taxon>
        <taxon>Agaricomycotina</taxon>
        <taxon>Agaricomycetes</taxon>
        <taxon>Agaricomycetidae</taxon>
        <taxon>Agaricales</taxon>
        <taxon>Marasmiineae</taxon>
        <taxon>Omphalotaceae</taxon>
        <taxon>Lentinula</taxon>
    </lineage>
</organism>
<name>A0AA38NIM6_9AGAR</name>
<reference evidence="1" key="1">
    <citation type="submission" date="2022-08" db="EMBL/GenBank/DDBJ databases">
        <authorList>
            <consortium name="DOE Joint Genome Institute"/>
            <person name="Min B."/>
            <person name="Riley R."/>
            <person name="Sierra-Patev S."/>
            <person name="Naranjo-Ortiz M."/>
            <person name="Looney B."/>
            <person name="Konkel Z."/>
            <person name="Slot J.C."/>
            <person name="Sakamoto Y."/>
            <person name="Steenwyk J.L."/>
            <person name="Rokas A."/>
            <person name="Carro J."/>
            <person name="Camarero S."/>
            <person name="Ferreira P."/>
            <person name="Molpeceres G."/>
            <person name="Ruiz-Duenas F.J."/>
            <person name="Serrano A."/>
            <person name="Henrissat B."/>
            <person name="Drula E."/>
            <person name="Hughes K.W."/>
            <person name="Mata J.L."/>
            <person name="Ishikawa N.K."/>
            <person name="Vargas-Isla R."/>
            <person name="Ushijima S."/>
            <person name="Smith C.A."/>
            <person name="Ahrendt S."/>
            <person name="Andreopoulos W."/>
            <person name="He G."/>
            <person name="Labutti K."/>
            <person name="Lipzen A."/>
            <person name="Ng V."/>
            <person name="Sandor L."/>
            <person name="Barry K."/>
            <person name="Martinez A.T."/>
            <person name="Xiao Y."/>
            <person name="Gibbons J.G."/>
            <person name="Terashima K."/>
            <person name="Hibbett D.S."/>
            <person name="Grigoriev I.V."/>
        </authorList>
    </citation>
    <scope>NUCLEOTIDE SEQUENCE</scope>
    <source>
        <strain evidence="1">TFB10291</strain>
    </source>
</reference>
<accession>A0AA38NIM6</accession>
<sequence>MDLSDVRASGNSQTALLLVYTDKGAEILETKFNEWYDEEHIPRLLLFPGCTRASRYRAIDSKPPPWTALYHLDSPEIPESREWYQLNEQASDNEKTILGSIPIVTRSIYTMFHGSHAKDIPHHSAGKVACIVHLQIKSRDFDVLLDSSREQADLEAKFKLWHRNFITRGVSTTPGWVRSTMYTRYSGSDMRTTPELKIAMDCQLLVIHEWDENGDAMEISKLEANVAAQVQIWEKENLCDLVSLDDHRSWLIFSDNRSVYFSGVSYLCCHGRCDSLIQT</sequence>
<evidence type="ECO:0000313" key="1">
    <source>
        <dbReference type="EMBL" id="KAJ3784157.1"/>
    </source>
</evidence>